<dbReference type="EMBL" id="AE016822">
    <property type="protein sequence ID" value="AAT89884.1"/>
    <property type="molecule type" value="Genomic_DNA"/>
</dbReference>
<keyword evidence="1" id="KW-1133">Transmembrane helix</keyword>
<proteinExistence type="predicted"/>
<protein>
    <recommendedName>
        <fullName evidence="4">DUF4175 domain-containing protein</fullName>
    </recommendedName>
</protein>
<evidence type="ECO:0000313" key="2">
    <source>
        <dbReference type="EMBL" id="AAT89884.1"/>
    </source>
</evidence>
<accession>Q6ACK9</accession>
<dbReference type="Proteomes" id="UP000001306">
    <property type="component" value="Chromosome"/>
</dbReference>
<gene>
    <name evidence="2" type="ordered locus">Lxx21990</name>
</gene>
<keyword evidence="1" id="KW-0472">Membrane</keyword>
<dbReference type="KEGG" id="lxx:Lxx21990"/>
<name>Q6ACK9_LEIXX</name>
<reference evidence="2 3" key="1">
    <citation type="journal article" date="2004" name="Mol. Plant Microbe Interact.">
        <title>The genome sequence of the Gram-positive sugarcane pathogen Leifsonia xyli subsp. xyli.</title>
        <authorList>
            <person name="Monteiro-Vitorello C.B."/>
            <person name="Camargo L.E.A."/>
            <person name="Van Sluys M.A."/>
            <person name="Kitajima J.P."/>
            <person name="Truffi D."/>
            <person name="do Amaral A.M."/>
            <person name="Harakava R."/>
            <person name="de Oliveira J.C.F."/>
            <person name="Wood D."/>
            <person name="de Oliveira M.C."/>
            <person name="Miyaki C.Y."/>
            <person name="Takita M.A."/>
            <person name="da Silva A.C.R."/>
            <person name="Furlan L.R."/>
            <person name="Carraro D.M."/>
            <person name="Camarotte G."/>
            <person name="Almeida N.F. Jr."/>
            <person name="Carrer H."/>
            <person name="Coutinho L.L."/>
            <person name="El-Dorry H.A."/>
            <person name="Ferro M.I.T."/>
            <person name="Gagliardi P.R."/>
            <person name="Giglioti E."/>
            <person name="Goldman M.H.S."/>
            <person name="Goldman G.H."/>
            <person name="Kimura E.T."/>
            <person name="Ferro E.S."/>
            <person name="Kuramae E.E."/>
            <person name="Lemos E.G.M."/>
            <person name="Lemos M.V.F."/>
            <person name="Mauro S.M.Z."/>
            <person name="Machado M.A."/>
            <person name="Marino C.L."/>
            <person name="Menck C.F."/>
            <person name="Nunes L.R."/>
            <person name="Oliveira R.C."/>
            <person name="Pereira G.G."/>
            <person name="Siqueira W."/>
            <person name="de Souza A.A."/>
            <person name="Tsai S.M."/>
            <person name="Zanca A.S."/>
            <person name="Simpson A.J.G."/>
            <person name="Brumbley S.M."/>
            <person name="Setubal J.C."/>
        </authorList>
    </citation>
    <scope>NUCLEOTIDE SEQUENCE [LARGE SCALE GENOMIC DNA]</scope>
    <source>
        <strain evidence="2 3">CTCB07</strain>
    </source>
</reference>
<organism evidence="2 3">
    <name type="scientific">Leifsonia xyli subsp. xyli (strain CTCB07)</name>
    <dbReference type="NCBI Taxonomy" id="281090"/>
    <lineage>
        <taxon>Bacteria</taxon>
        <taxon>Bacillati</taxon>
        <taxon>Actinomycetota</taxon>
        <taxon>Actinomycetes</taxon>
        <taxon>Micrococcales</taxon>
        <taxon>Microbacteriaceae</taxon>
        <taxon>Leifsonia</taxon>
    </lineage>
</organism>
<feature type="transmembrane region" description="Helical" evidence="1">
    <location>
        <begin position="36"/>
        <end position="56"/>
    </location>
</feature>
<evidence type="ECO:0008006" key="4">
    <source>
        <dbReference type="Google" id="ProtNLM"/>
    </source>
</evidence>
<evidence type="ECO:0000256" key="1">
    <source>
        <dbReference type="SAM" id="Phobius"/>
    </source>
</evidence>
<keyword evidence="1" id="KW-0812">Transmembrane</keyword>
<dbReference type="eggNOG" id="ENOG502ZJVZ">
    <property type="taxonomic scope" value="Bacteria"/>
</dbReference>
<dbReference type="HOGENOM" id="CLU_200937_0_0_11"/>
<evidence type="ECO:0000313" key="3">
    <source>
        <dbReference type="Proteomes" id="UP000001306"/>
    </source>
</evidence>
<keyword evidence="3" id="KW-1185">Reference proteome</keyword>
<sequence length="62" mass="6847">MARVSEKTPFMNILLIIIIAIILLLTGGFVQSLNFLLWVGVIVLVLAAAVWLVRLLTGSRRV</sequence>
<dbReference type="AlphaFoldDB" id="Q6ACK9"/>
<feature type="transmembrane region" description="Helical" evidence="1">
    <location>
        <begin position="12"/>
        <end position="30"/>
    </location>
</feature>